<reference evidence="3" key="1">
    <citation type="journal article" date="2020" name="bioRxiv">
        <title>A rank-normalized archaeal taxonomy based on genome phylogeny resolves widespread incomplete and uneven classifications.</title>
        <authorList>
            <person name="Rinke C."/>
            <person name="Chuvochina M."/>
            <person name="Mussig A.J."/>
            <person name="Chaumeil P.-A."/>
            <person name="Waite D.W."/>
            <person name="Whitman W.B."/>
            <person name="Parks D.H."/>
            <person name="Hugenholtz P."/>
        </authorList>
    </citation>
    <scope>NUCLEOTIDE SEQUENCE</scope>
    <source>
        <strain evidence="3">UBA8834</strain>
    </source>
</reference>
<comment type="caution">
    <text evidence="3">The sequence shown here is derived from an EMBL/GenBank/DDBJ whole genome shotgun (WGS) entry which is preliminary data.</text>
</comment>
<dbReference type="AlphaFoldDB" id="A0A832WMT7"/>
<dbReference type="SMART" id="SM00933">
    <property type="entry name" value="NurA"/>
    <property type="match status" value="1"/>
</dbReference>
<dbReference type="InterPro" id="IPR016738">
    <property type="entry name" value="NurA-like"/>
</dbReference>
<dbReference type="Pfam" id="PF09376">
    <property type="entry name" value="NurA"/>
    <property type="match status" value="1"/>
</dbReference>
<dbReference type="InterPro" id="IPR054958">
    <property type="entry name" value="NurA_nuclease"/>
</dbReference>
<evidence type="ECO:0000259" key="2">
    <source>
        <dbReference type="SMART" id="SM00933"/>
    </source>
</evidence>
<proteinExistence type="predicted"/>
<feature type="binding site" evidence="1">
    <location>
        <position position="126"/>
    </location>
    <ligand>
        <name>Mn(2+)</name>
        <dbReference type="ChEBI" id="CHEBI:29035"/>
    </ligand>
</feature>
<dbReference type="InterPro" id="IPR018977">
    <property type="entry name" value="NurA_domain"/>
</dbReference>
<evidence type="ECO:0000313" key="3">
    <source>
        <dbReference type="EMBL" id="HII61221.1"/>
    </source>
</evidence>
<dbReference type="GeneID" id="1443254"/>
<protein>
    <submittedName>
        <fullName evidence="3">DNA double-strand break repair nuclease NurA</fullName>
    </submittedName>
</protein>
<organism evidence="3 4">
    <name type="scientific">Pyrococcus horikoshii</name>
    <dbReference type="NCBI Taxonomy" id="53953"/>
    <lineage>
        <taxon>Archaea</taxon>
        <taxon>Methanobacteriati</taxon>
        <taxon>Methanobacteriota</taxon>
        <taxon>Thermococci</taxon>
        <taxon>Thermococcales</taxon>
        <taxon>Thermococcaceae</taxon>
        <taxon>Pyrococcus</taxon>
    </lineage>
</organism>
<keyword evidence="1" id="KW-0464">Manganese</keyword>
<sequence>MRLLTRWNMEKIADILIAQLNETLRNVNYEVLLSNWKALPEAERSSVYAVDGSRSVTRLSGTIVYFLSAIAIGSGRSYKLFYANAMQYNHGVSDQVVRMQMETMENMIGYLAEKMLRGEKKLILMDGTLTGSLIRPPVYPEDIKSIAVIRSLIGINDFDNLIYEYVKMLEEHYREVRRKLKDEGTSDAPLLSDVIIDKFRRKYLETRIIGHIRNKVRVKVPSSIIKREGVPLSLLERFLEEGKSLEDALREIKEERVEVVIDKDMVNDAFHILLTYIEYLYSLDKLLEVANLAYIAKSFYTKKLANMLGIPIVDTALLDIVLRRFLKKEKEGYWSFEEPVRIPHEIPEYLINHFKNVKKFAERGVNIGYVRFERGDVIYMVQSTKKIEDILPLILHHRVGGYIRPLQLAHDGAKISYKEARMALDALINYLRNKDPELKVFTKYGRSPLE</sequence>
<comment type="cofactor">
    <cofactor evidence="1">
        <name>Mn(2+)</name>
        <dbReference type="ChEBI" id="CHEBI:29035"/>
    </cofactor>
</comment>
<evidence type="ECO:0000313" key="4">
    <source>
        <dbReference type="Proteomes" id="UP000617544"/>
    </source>
</evidence>
<evidence type="ECO:0000256" key="1">
    <source>
        <dbReference type="PIRSR" id="PIRSR018871-1"/>
    </source>
</evidence>
<feature type="domain" description="NurA" evidence="2">
    <location>
        <begin position="45"/>
        <end position="415"/>
    </location>
</feature>
<accession>A0A832WMT7</accession>
<dbReference type="NCBIfam" id="NF041032">
    <property type="entry name" value="NurA_Pyro"/>
    <property type="match status" value="1"/>
</dbReference>
<feature type="binding site" evidence="1">
    <location>
        <position position="51"/>
    </location>
    <ligand>
        <name>Mn(2+)</name>
        <dbReference type="ChEBI" id="CHEBI:29035"/>
    </ligand>
</feature>
<gene>
    <name evidence="3" type="ORF">HA331_05645</name>
</gene>
<keyword evidence="1" id="KW-0479">Metal-binding</keyword>
<dbReference type="EMBL" id="DUJN01000005">
    <property type="protein sequence ID" value="HII61221.1"/>
    <property type="molecule type" value="Genomic_DNA"/>
</dbReference>
<dbReference type="RefSeq" id="WP_010885019.1">
    <property type="nucleotide sequence ID" value="NZ_DUJN01000005.1"/>
</dbReference>
<name>A0A832WMT7_PYRHR</name>
<dbReference type="GO" id="GO:0046872">
    <property type="term" value="F:metal ion binding"/>
    <property type="evidence" value="ECO:0007669"/>
    <property type="project" value="UniProtKB-KW"/>
</dbReference>
<dbReference type="Proteomes" id="UP000617544">
    <property type="component" value="Unassembled WGS sequence"/>
</dbReference>
<dbReference type="PIRSF" id="PIRSF018871">
    <property type="entry name" value="UCP018871"/>
    <property type="match status" value="1"/>
</dbReference>